<feature type="domain" description="PIN" evidence="1">
    <location>
        <begin position="22"/>
        <end position="158"/>
    </location>
</feature>
<proteinExistence type="predicted"/>
<keyword evidence="3" id="KW-1185">Reference proteome</keyword>
<organism evidence="2 3">
    <name type="scientific">Gloeobacter morelensis MG652769</name>
    <dbReference type="NCBI Taxonomy" id="2781736"/>
    <lineage>
        <taxon>Bacteria</taxon>
        <taxon>Bacillati</taxon>
        <taxon>Cyanobacteriota</taxon>
        <taxon>Cyanophyceae</taxon>
        <taxon>Gloeobacterales</taxon>
        <taxon>Gloeobacteraceae</taxon>
        <taxon>Gloeobacter</taxon>
        <taxon>Gloeobacter morelensis</taxon>
    </lineage>
</organism>
<dbReference type="SUPFAM" id="SSF88723">
    <property type="entry name" value="PIN domain-like"/>
    <property type="match status" value="1"/>
</dbReference>
<evidence type="ECO:0000313" key="2">
    <source>
        <dbReference type="EMBL" id="UFP95890.1"/>
    </source>
</evidence>
<dbReference type="Proteomes" id="UP001054846">
    <property type="component" value="Chromosome"/>
</dbReference>
<dbReference type="InterPro" id="IPR002716">
    <property type="entry name" value="PIN_dom"/>
</dbReference>
<reference evidence="2 3" key="1">
    <citation type="journal article" date="2021" name="Genome Biol. Evol.">
        <title>Complete Genome Sequencing of a Novel Gloeobacter Species from a Waterfall Cave in Mexico.</title>
        <authorList>
            <person name="Saw J.H."/>
            <person name="Cardona T."/>
            <person name="Montejano G."/>
        </authorList>
    </citation>
    <scope>NUCLEOTIDE SEQUENCE [LARGE SCALE GENOMIC DNA]</scope>
    <source>
        <strain evidence="2">MG652769</strain>
    </source>
</reference>
<protein>
    <submittedName>
        <fullName evidence="2">Nucleotide-binding protein, PIN domain-containing protein</fullName>
    </submittedName>
</protein>
<evidence type="ECO:0000259" key="1">
    <source>
        <dbReference type="Pfam" id="PF10130"/>
    </source>
</evidence>
<dbReference type="EMBL" id="CP063845">
    <property type="protein sequence ID" value="UFP95890.1"/>
    <property type="molecule type" value="Genomic_DNA"/>
</dbReference>
<gene>
    <name evidence="2" type="ORF">ISF26_06620</name>
</gene>
<sequence length="165" mass="18754">MKRALPPCSRVLKTNWVRMLLVVDANIIVGTLLREAGRTLVSERRLDLFICERAVDEALHELRKRGNAMVCQGRILPVQRDTLLELALSTLCRNIRIAPELVYLPVERQARQRIPRDPDDWPTVALALVLESGIWTEDNDFLGCGLPTWTTQTLQMHFTGGWAPT</sequence>
<evidence type="ECO:0000313" key="3">
    <source>
        <dbReference type="Proteomes" id="UP001054846"/>
    </source>
</evidence>
<dbReference type="InterPro" id="IPR029060">
    <property type="entry name" value="PIN-like_dom_sf"/>
</dbReference>
<dbReference type="Pfam" id="PF10130">
    <property type="entry name" value="PIN_2"/>
    <property type="match status" value="1"/>
</dbReference>
<name>A0ABY3PQJ9_9CYAN</name>
<accession>A0ABY3PQJ9</accession>